<accession>A0A0E3UM98</accession>
<evidence type="ECO:0000259" key="8">
    <source>
        <dbReference type="Pfam" id="PF17167"/>
    </source>
</evidence>
<evidence type="ECO:0000313" key="10">
    <source>
        <dbReference type="Proteomes" id="UP000033067"/>
    </source>
</evidence>
<dbReference type="InterPro" id="IPR037018">
    <property type="entry name" value="GH65_N"/>
</dbReference>
<feature type="transmembrane region" description="Helical" evidence="4">
    <location>
        <begin position="448"/>
        <end position="469"/>
    </location>
</feature>
<dbReference type="InterPro" id="IPR037824">
    <property type="entry name" value="GH94N_2_NdvB"/>
</dbReference>
<dbReference type="InterPro" id="IPR052047">
    <property type="entry name" value="GH94_Enzymes"/>
</dbReference>
<dbReference type="Gene3D" id="1.50.10.10">
    <property type="match status" value="1"/>
</dbReference>
<feature type="domain" description="Glycosyl hydrolase 94 supersandwich" evidence="6">
    <location>
        <begin position="1580"/>
        <end position="1857"/>
    </location>
</feature>
<sequence>MRLRRRLWRVWRTRRAARRKGLPAEALLRAQLFNVEQMELHGRALARSHHVQARPVPERLLERLQENERLLDDACTLLTRMVQDEMRIAPAGEWLLDNYYLVQEQIHTARRHLPRGYSRQLPSLSQGLSAGLPRVYDLSMQAIAHGDGRIDAEAISRFVAAYQQVAPLKLGELWAVPIMLRLALIENLRRLAVGVMRDGVDRRLASVWAEALNRTASDSPKDVVLVVADMARSEPPLSGAFVAELTRALQGQGAALAMPLTWLDQWAADGGHRIEELIHLESQQQAADQVSISNSIGSLRFLGTMDWREFVEAMSVVEYRLREDPADTYARMDFSTRDSYRHVVEKIARRSGASEEEVAGVALGLAQAAAQRDPQGREAHVGYYLVDRGVARTEADVAALAPGYRAARLPARQVPLWAYLLPIAVIVALSSWGLLASGTGALPPWLPAALAVLVFSELGIALVNWTATLRVAPKPLPRMDFSRGIPDGFRTLVVVPSMLSGIEAVDALVEGLEVRFLANRDRQLHFALLTDFLDADQQVLPGDEALLAHAAWQIERLNGRYAPESGDRFFLFHRAREWNPRERTWMGHERKRGKLAALNRLLRGGDGGFMHVVGRTDALAQVRYVITLDTDTRLPRDAAREFVATLAHPLNRPHFDVRRRRVVDGYGILQPSVGTSLGGRRSSRYARLFGSEPGIDPYTRTVSDVYQDLFGEGSFVGKGIYDVDAFEYALADRFPDNRILSHDLLEGCYARAGLVSDVRLFEDYPERYAVDVKRRHRWIRGDWQLLPWLLPWVPRRGGGFERNPLNWLSRGKLLDNLRRSLVPPAATALLLLGWVYSPRPLAWTAWVLALWLLPVLLPALRNVFAVPVDMPLEAHLAQVAKAGLRQLERAAVSLACLPYEASLSLGAIARTLWRLLLSRRHLLQWNPSSEVERSLGGDRGAEWRGMALAPLFAVGVAVLLSVVRPASLPVAMSLLLLWLLSPGLMAWLGRPPQTHGADLSAAQRTFLGRLARRTWAFFETWVRAEDHWLPPDNIQEHPALVVARRTSPTNIGLSLLANVSAWDFGYLQAGGVMERTQRVFATLEELPRHRGHFYNWYDTETLQPLPPHYVSTVDSGNLAGHLLTLRQGLLALADAPILAPHTFDGLADTLGVLEEALEEGEAAAAPQGDALPTALAAFRAALTPALVQAPATPGEAGRVLAELLRHADAILAAWPDPAVEGQPHWPVALREACRSAHDELLFLMPDLTTTDDAGTDGFGYIPTLRELHARAPQSPAGMRARERIHQLERLAHVAGQFSLMDYEFLYDRARHLLAIGYNLEEHRLDSGYYDLLASEARLCTFVAIAQGQLPQESWFALGRLLTEVNGYATLLSWSGSMFEYLMPQLVMPSYPDTLLDQTSRHAVEAQILHGRSLAVPWGISESGYNAVDTRMNYQYRAFGVPGLGLKRGLGQDVVIAPYASMMALMVAPEAACQNLQRLSALGFAGDFGMYEAIDYTPARVPPGQDYVLIRSFMAHHQGMGFLALDYLLRQQPMQRRFVADAEFQATLLLLQERIPQTGVFHPHEAETLGARASSGETETQLRILRNPSTARPEVQLLSNGRYHGLLTHAGGGYSRHRDMATTRWREDGTRDHWGTFCYLRDVESGEFWSAALQPTGVPMDQYEAIFSDAKAEFRGSKRGYESHLEIAISAEDDIELRRLRLSNRSRRARAIEITTYAEVVLAPAIADEAHPAFSNLFVQTEIVRPKQALLCTRRPRAHDEVPPWMFHLIAVHDADITAISYETDRARFLGRGNTPRAPRALAEDEALSDSDGSVLDPVVAIRCRIELAPEQTAMIDMVYGVGIDREACAGLVDKYRDRRLADRVFDLAWTHSQVVRRQINATQAEAQLYERLAGLMVYAHPLLRADTEVLLQNQRGQSGLWGHAISGDLPIVLLKITDSENIELVRQMVQAHAYWRLKGLRTDLVIWNESKSGYRQQLQDQILGMVSADPESNILDRPGGIFVRPAQLMSQEDRILLQSVARAIISDEQGTLAAQVGRHVPAERAVPALLPDGAPVAATEAPLPALPDGLPPPAPDGSDGDDPWPFLPLAEGTLFDNGLGAFTADGREYVVVSREGAPTPAPWSNVMANARLGTVVSESSPGYTWFENAHEFRLTPWHNDPVSDTGGEAFYLRDEESGRTWSPMPLPRRGHGDYRTRHGFGYTVYEHFEDGIASELWVYVAVEDAVKFSVLRLRNLSGRPRRLSATGYVEWVLGDLRAKSQMHVVSELDPGTGALTARNPYNTEFGGRVAFFDTDATGCSHTADRTEFLGRNGGLDDPAALRRERLSGRIGVGLDPCAAIQVPLALADGQDQEIVFRLGVGKDPGEALELAQRVCGAQRAHDALDAVRVHWRGLLSTVQVSTPDPAVDALANGWLVYQTLACRYVARSGYYQSGGAFGFRDQLQDTMATVHARPELMREHLLLCAAHQFPQGDVMHWWHPPQGRGVRTRCSDDYLWLPLAACRYLEVTGDAGVLDEVVGFVDGRPVNPDEEGYYDMPVPSYLREPFYRHCVLALQRGCSLLGERGLPLIATGDWNDGMNRVGEAGRGESVWLGFFLYDVLQRFGGVAQGRGDAAFAAWCGEQAGQLRANLEAHAWDGQWYRRAWFDDGTPLGSTQSDECRIDSISQSWSVLSGAAEPERARQALDSLYAHLVRPEAGLIQLLDPPFDKTPKDPGYIRGYVPGVRENGGQYTHAAVWAAMAFAHQGDAARAWELARMINPVNHARDAEAAAVYKVEPYVLAADVYAVAPHVGRGGWTWYTGSAGWMYRLLVESLLGLRRTGDRLALKPCLPAEWDRYELRYRHGGSVYLIEVTQSDAGPAGLRLDGREQPGLDFPLVDDGAVHRVQACWPRSAA</sequence>
<feature type="domain" description="Glycosyl hydrolase 94 supersandwich" evidence="6">
    <location>
        <begin position="2107"/>
        <end position="2374"/>
    </location>
</feature>
<evidence type="ECO:0000256" key="2">
    <source>
        <dbReference type="ARBA" id="ARBA00022679"/>
    </source>
</evidence>
<dbReference type="InterPro" id="IPR037820">
    <property type="entry name" value="GH94N_NdvB"/>
</dbReference>
<dbReference type="Pfam" id="PF03633">
    <property type="entry name" value="Glyco_hydro_65C"/>
    <property type="match status" value="1"/>
</dbReference>
<dbReference type="InterPro" id="IPR019282">
    <property type="entry name" value="Glycoamylase-like_cons_dom"/>
</dbReference>
<dbReference type="PANTHER" id="PTHR37469">
    <property type="entry name" value="CELLOBIONIC ACID PHOSPHORYLASE-RELATED"/>
    <property type="match status" value="1"/>
</dbReference>
<name>A0A0E3UM98_9GAMM</name>
<dbReference type="CDD" id="cd11756">
    <property type="entry name" value="GH94N_ChvB_NdvB_1_like"/>
    <property type="match status" value="1"/>
</dbReference>
<evidence type="ECO:0000313" key="9">
    <source>
        <dbReference type="EMBL" id="AKC85855.1"/>
    </source>
</evidence>
<dbReference type="Proteomes" id="UP000033067">
    <property type="component" value="Chromosome"/>
</dbReference>
<keyword evidence="1" id="KW-0328">Glycosyltransferase</keyword>
<evidence type="ECO:0000259" key="6">
    <source>
        <dbReference type="Pfam" id="PF06165"/>
    </source>
</evidence>
<dbReference type="InterPro" id="IPR012341">
    <property type="entry name" value="6hp_glycosidase-like_sf"/>
</dbReference>
<feature type="domain" description="Glycoside hydrolase family 65 C-terminal" evidence="5">
    <location>
        <begin position="2816"/>
        <end position="2855"/>
    </location>
</feature>
<gene>
    <name evidence="9" type="ORF">WQ53_02835</name>
</gene>
<dbReference type="PANTHER" id="PTHR37469:SF2">
    <property type="entry name" value="CELLOBIONIC ACID PHOSPHORYLASE"/>
    <property type="match status" value="1"/>
</dbReference>
<dbReference type="CDD" id="cd11753">
    <property type="entry name" value="GH94N_ChvB_NdvB_2_like"/>
    <property type="match status" value="1"/>
</dbReference>
<feature type="transmembrane region" description="Helical" evidence="4">
    <location>
        <begin position="416"/>
        <end position="436"/>
    </location>
</feature>
<keyword evidence="4" id="KW-0472">Membrane</keyword>
<feature type="domain" description="Glycoamylase-like" evidence="7">
    <location>
        <begin position="1328"/>
        <end position="1531"/>
    </location>
</feature>
<protein>
    <submittedName>
        <fullName evidence="9">NdvB</fullName>
    </submittedName>
</protein>
<feature type="domain" description="Glycosyl hydrolase 94 catalytic" evidence="8">
    <location>
        <begin position="2390"/>
        <end position="2815"/>
    </location>
</feature>
<dbReference type="InterPro" id="IPR005194">
    <property type="entry name" value="Glyco_hydro_65_C"/>
</dbReference>
<dbReference type="GO" id="GO:0005975">
    <property type="term" value="P:carbohydrate metabolic process"/>
    <property type="evidence" value="ECO:0007669"/>
    <property type="project" value="InterPro"/>
</dbReference>
<dbReference type="InterPro" id="IPR010383">
    <property type="entry name" value="Glyco_hydrolase_94_b-supersand"/>
</dbReference>
<feature type="transmembrane region" description="Helical" evidence="4">
    <location>
        <begin position="970"/>
        <end position="989"/>
    </location>
</feature>
<dbReference type="InterPro" id="IPR033432">
    <property type="entry name" value="GH94_catalytic"/>
</dbReference>
<dbReference type="SUPFAM" id="SSF74650">
    <property type="entry name" value="Galactose mutarotase-like"/>
    <property type="match status" value="2"/>
</dbReference>
<evidence type="ECO:0000259" key="5">
    <source>
        <dbReference type="Pfam" id="PF03633"/>
    </source>
</evidence>
<dbReference type="Gene3D" id="2.60.420.10">
    <property type="entry name" value="Maltose phosphorylase, domain 3"/>
    <property type="match status" value="1"/>
</dbReference>
<dbReference type="InterPro" id="IPR008928">
    <property type="entry name" value="6-hairpin_glycosidase_sf"/>
</dbReference>
<dbReference type="PATRIC" id="fig|314722.6.peg.593"/>
<evidence type="ECO:0000259" key="7">
    <source>
        <dbReference type="Pfam" id="PF10091"/>
    </source>
</evidence>
<dbReference type="Pfam" id="PF10091">
    <property type="entry name" value="Glycoamylase"/>
    <property type="match status" value="1"/>
</dbReference>
<keyword evidence="2" id="KW-0808">Transferase</keyword>
<organism evidence="9 10">
    <name type="scientific">Pseudoxanthomonas suwonensis</name>
    <dbReference type="NCBI Taxonomy" id="314722"/>
    <lineage>
        <taxon>Bacteria</taxon>
        <taxon>Pseudomonadati</taxon>
        <taxon>Pseudomonadota</taxon>
        <taxon>Gammaproteobacteria</taxon>
        <taxon>Lysobacterales</taxon>
        <taxon>Lysobacteraceae</taxon>
        <taxon>Pseudoxanthomonas</taxon>
    </lineage>
</organism>
<dbReference type="SMART" id="SM01068">
    <property type="entry name" value="CBM_X"/>
    <property type="match status" value="2"/>
</dbReference>
<feature type="transmembrane region" description="Helical" evidence="4">
    <location>
        <begin position="843"/>
        <end position="860"/>
    </location>
</feature>
<evidence type="ECO:0000256" key="1">
    <source>
        <dbReference type="ARBA" id="ARBA00022676"/>
    </source>
</evidence>
<keyword evidence="4" id="KW-1133">Transmembrane helix</keyword>
<dbReference type="GO" id="GO:0016757">
    <property type="term" value="F:glycosyltransferase activity"/>
    <property type="evidence" value="ECO:0007669"/>
    <property type="project" value="UniProtKB-KW"/>
</dbReference>
<evidence type="ECO:0000256" key="4">
    <source>
        <dbReference type="SAM" id="Phobius"/>
    </source>
</evidence>
<reference evidence="9 10" key="1">
    <citation type="journal article" date="2015" name="Genome Announc.">
        <title>Complete Genome Sequence of Pseudoxanthomonas suwonensis Strain J1, a Cellulose-Degrading Bacterium Isolated from Leaf- and Wood-Enriched Soil.</title>
        <authorList>
            <person name="Hou L."/>
            <person name="Jiang J."/>
            <person name="Xu Z."/>
            <person name="Zhou Y."/>
            <person name="Leung F.C."/>
        </authorList>
    </citation>
    <scope>NUCLEOTIDE SEQUENCE [LARGE SCALE GENOMIC DNA]</scope>
    <source>
        <strain evidence="9 10">J1</strain>
    </source>
</reference>
<evidence type="ECO:0000256" key="3">
    <source>
        <dbReference type="SAM" id="MobiDB-lite"/>
    </source>
</evidence>
<dbReference type="Gene3D" id="1.50.10.140">
    <property type="match status" value="2"/>
</dbReference>
<proteinExistence type="predicted"/>
<dbReference type="Pfam" id="PF17167">
    <property type="entry name" value="Glyco_hydro_94"/>
    <property type="match status" value="1"/>
</dbReference>
<dbReference type="EMBL" id="CP011144">
    <property type="protein sequence ID" value="AKC85855.1"/>
    <property type="molecule type" value="Genomic_DNA"/>
</dbReference>
<keyword evidence="4" id="KW-0812">Transmembrane</keyword>
<feature type="region of interest" description="Disordered" evidence="3">
    <location>
        <begin position="2059"/>
        <end position="2082"/>
    </location>
</feature>
<keyword evidence="10" id="KW-1185">Reference proteome</keyword>
<dbReference type="KEGG" id="psuw:WQ53_02835"/>
<dbReference type="GO" id="GO:0030246">
    <property type="term" value="F:carbohydrate binding"/>
    <property type="evidence" value="ECO:0007669"/>
    <property type="project" value="InterPro"/>
</dbReference>
<feature type="transmembrane region" description="Helical" evidence="4">
    <location>
        <begin position="820"/>
        <end position="837"/>
    </location>
</feature>
<dbReference type="Pfam" id="PF06165">
    <property type="entry name" value="GH94_b-supersand"/>
    <property type="match status" value="2"/>
</dbReference>
<dbReference type="SUPFAM" id="SSF48208">
    <property type="entry name" value="Six-hairpin glycosidases"/>
    <property type="match status" value="1"/>
</dbReference>
<dbReference type="InterPro" id="IPR011013">
    <property type="entry name" value="Gal_mutarotase_sf_dom"/>
</dbReference>
<feature type="transmembrane region" description="Helical" evidence="4">
    <location>
        <begin position="943"/>
        <end position="963"/>
    </location>
</feature>
<feature type="transmembrane region" description="Helical" evidence="4">
    <location>
        <begin position="891"/>
        <end position="913"/>
    </location>
</feature>
<dbReference type="Gene3D" id="2.70.98.40">
    <property type="entry name" value="Glycoside hydrolase, family 65, N-terminal domain"/>
    <property type="match status" value="2"/>
</dbReference>